<comment type="cofactor">
    <cofactor evidence="1">
        <name>Zn(2+)</name>
        <dbReference type="ChEBI" id="CHEBI:29105"/>
    </cofactor>
</comment>
<reference evidence="6 8" key="1">
    <citation type="submission" date="2015-10" db="EMBL/GenBank/DDBJ databases">
        <title>The cercosporin biosynthetic gene cluster was horizontally transferred to several fungal lineages and shown to be expanded in Cercospora beticola based on microsynteny with recipient genomes.</title>
        <authorList>
            <person name="De Jonge R."/>
            <person name="Ebert M.K."/>
            <person name="Suttle J.C."/>
            <person name="Jurick Ii W.M."/>
            <person name="Secor G.A."/>
            <person name="Thomma B.P."/>
            <person name="Van De Peer Y."/>
            <person name="Bolton M.D."/>
        </authorList>
    </citation>
    <scope>NUCLEOTIDE SEQUENCE [LARGE SCALE GENOMIC DNA]</scope>
    <source>
        <strain evidence="6 8">09-40</strain>
    </source>
</reference>
<keyword evidence="9" id="KW-1185">Reference proteome</keyword>
<evidence type="ECO:0000313" key="7">
    <source>
        <dbReference type="EMBL" id="WPB01787.1"/>
    </source>
</evidence>
<evidence type="ECO:0000256" key="2">
    <source>
        <dbReference type="ARBA" id="ARBA00022723"/>
    </source>
</evidence>
<dbReference type="InterPro" id="IPR051607">
    <property type="entry name" value="Metallo-dep_hydrolases"/>
</dbReference>
<reference evidence="7 9" key="2">
    <citation type="submission" date="2023-09" db="EMBL/GenBank/DDBJ databases">
        <title>Complete-Gapless Cercospora beticola genome.</title>
        <authorList>
            <person name="Wyatt N.A."/>
            <person name="Spanner R.E."/>
            <person name="Bolton M.D."/>
        </authorList>
    </citation>
    <scope>NUCLEOTIDE SEQUENCE [LARGE SCALE GENOMIC DNA]</scope>
    <source>
        <strain evidence="7">Cb09-40</strain>
    </source>
</reference>
<dbReference type="EMBL" id="CP134187">
    <property type="protein sequence ID" value="WPB01787.1"/>
    <property type="molecule type" value="Genomic_DNA"/>
</dbReference>
<protein>
    <recommendedName>
        <fullName evidence="5">Amidohydrolase-related domain-containing protein</fullName>
    </recommendedName>
</protein>
<proteinExistence type="predicted"/>
<sequence length="480" mass="52873">MASNSKLLQHGTVLSFDEGSQSIKVLRKASLLIINGNIDSIFEDGAQHNIPDDCEIIDVAGKIISPGFVNTHFHAWMTAYRTMTPDITLTHYLDWLAPAGDTARKAFSAEGVYWSALEGFLEGLNGGVTTVLDHDHACWNPEVMKNGYQAAVDSGARVWWCSEPQKNIDGFDVGQQWDTLQTIAGGDDRSDVVALGMSYQGLAGAKEEEFEGVRKMVKATNMKAITIHHVGGPWPAMHSSPESLVEQNLPSLEIPIILSHAGYLTDAERKVLRDQNMHISITPESELHCGHGHPTAHLVSDQASLGVDIAFTFSGDILTQARIWLQKVRDTSFQKHLQETGLLPRRTPLSAEQGFLLATRQGGKALWRDDIGVLKVGAKADIVVFDGGSPNMLGWIDPVAAVMLHANVGDIQHVLVDGQFRKRDFKLVDGKHKWEDVKKNFLEVAERAQRVALENMTEIPEKLWGFFPTGEVEALSTMKT</sequence>
<evidence type="ECO:0000313" key="9">
    <source>
        <dbReference type="Proteomes" id="UP001302367"/>
    </source>
</evidence>
<organism evidence="6 8">
    <name type="scientific">Cercospora beticola</name>
    <name type="common">Sugarbeet leaf spot fungus</name>
    <dbReference type="NCBI Taxonomy" id="122368"/>
    <lineage>
        <taxon>Eukaryota</taxon>
        <taxon>Fungi</taxon>
        <taxon>Dikarya</taxon>
        <taxon>Ascomycota</taxon>
        <taxon>Pezizomycotina</taxon>
        <taxon>Dothideomycetes</taxon>
        <taxon>Dothideomycetidae</taxon>
        <taxon>Mycosphaerellales</taxon>
        <taxon>Mycosphaerellaceae</taxon>
        <taxon>Cercospora</taxon>
    </lineage>
</organism>
<dbReference type="Gene3D" id="2.30.40.10">
    <property type="entry name" value="Urease, subunit C, domain 1"/>
    <property type="match status" value="1"/>
</dbReference>
<dbReference type="GO" id="GO:0019239">
    <property type="term" value="F:deaminase activity"/>
    <property type="evidence" value="ECO:0007669"/>
    <property type="project" value="TreeGrafter"/>
</dbReference>
<evidence type="ECO:0000313" key="8">
    <source>
        <dbReference type="Proteomes" id="UP000230605"/>
    </source>
</evidence>
<dbReference type="SUPFAM" id="SSF51338">
    <property type="entry name" value="Composite domain of metallo-dependent hydrolases"/>
    <property type="match status" value="2"/>
</dbReference>
<dbReference type="InterPro" id="IPR032466">
    <property type="entry name" value="Metal_Hydrolase"/>
</dbReference>
<gene>
    <name evidence="6" type="ORF">CB0940_04538</name>
    <name evidence="7" type="ORF">RHO25_006419</name>
</gene>
<dbReference type="Proteomes" id="UP001302367">
    <property type="component" value="Chromosome 4"/>
</dbReference>
<dbReference type="InterPro" id="IPR011059">
    <property type="entry name" value="Metal-dep_hydrolase_composite"/>
</dbReference>
<keyword evidence="2" id="KW-0479">Metal-binding</keyword>
<dbReference type="InterPro" id="IPR006680">
    <property type="entry name" value="Amidohydro-rel"/>
</dbReference>
<evidence type="ECO:0000256" key="3">
    <source>
        <dbReference type="ARBA" id="ARBA00022801"/>
    </source>
</evidence>
<feature type="domain" description="Amidohydrolase-related" evidence="5">
    <location>
        <begin position="63"/>
        <end position="419"/>
    </location>
</feature>
<dbReference type="Proteomes" id="UP000230605">
    <property type="component" value="Chromosome 4"/>
</dbReference>
<dbReference type="OrthoDB" id="194468at2759"/>
<dbReference type="AlphaFoldDB" id="A0A2G5HL40"/>
<evidence type="ECO:0000256" key="1">
    <source>
        <dbReference type="ARBA" id="ARBA00001947"/>
    </source>
</evidence>
<dbReference type="Gene3D" id="3.20.20.140">
    <property type="entry name" value="Metal-dependent hydrolases"/>
    <property type="match status" value="1"/>
</dbReference>
<accession>A0A2G5HL40</accession>
<dbReference type="GO" id="GO:0046872">
    <property type="term" value="F:metal ion binding"/>
    <property type="evidence" value="ECO:0007669"/>
    <property type="project" value="UniProtKB-KW"/>
</dbReference>
<evidence type="ECO:0000256" key="4">
    <source>
        <dbReference type="ARBA" id="ARBA00022833"/>
    </source>
</evidence>
<dbReference type="PANTHER" id="PTHR11271">
    <property type="entry name" value="GUANINE DEAMINASE"/>
    <property type="match status" value="1"/>
</dbReference>
<dbReference type="Pfam" id="PF01979">
    <property type="entry name" value="Amidohydro_1"/>
    <property type="match status" value="1"/>
</dbReference>
<dbReference type="GO" id="GO:0005829">
    <property type="term" value="C:cytosol"/>
    <property type="evidence" value="ECO:0007669"/>
    <property type="project" value="TreeGrafter"/>
</dbReference>
<keyword evidence="3" id="KW-0378">Hydrolase</keyword>
<name>A0A2G5HL40_CERBT</name>
<dbReference type="EMBL" id="LKMD01000105">
    <property type="protein sequence ID" value="PIA93235.1"/>
    <property type="molecule type" value="Genomic_DNA"/>
</dbReference>
<evidence type="ECO:0000313" key="6">
    <source>
        <dbReference type="EMBL" id="PIA93235.1"/>
    </source>
</evidence>
<keyword evidence="4" id="KW-0862">Zinc</keyword>
<dbReference type="SUPFAM" id="SSF51556">
    <property type="entry name" value="Metallo-dependent hydrolases"/>
    <property type="match status" value="1"/>
</dbReference>
<evidence type="ECO:0000259" key="5">
    <source>
        <dbReference type="Pfam" id="PF01979"/>
    </source>
</evidence>
<dbReference type="PANTHER" id="PTHR11271:SF37">
    <property type="entry name" value="FAMILY PROTEIN, PUTATIVE (AFU_ORTHOLOGUE AFUA_4G00460)-RELATED"/>
    <property type="match status" value="1"/>
</dbReference>